<protein>
    <submittedName>
        <fullName evidence="2">Amidohydrolase</fullName>
    </submittedName>
</protein>
<gene>
    <name evidence="2" type="ORF">H8E29_08060</name>
</gene>
<dbReference type="Pfam" id="PF07969">
    <property type="entry name" value="Amidohydro_3"/>
    <property type="match status" value="1"/>
</dbReference>
<proteinExistence type="predicted"/>
<organism evidence="2 3">
    <name type="scientific">Candidatus Desulfolinea nitratireducens</name>
    <dbReference type="NCBI Taxonomy" id="2841698"/>
    <lineage>
        <taxon>Bacteria</taxon>
        <taxon>Bacillati</taxon>
        <taxon>Chloroflexota</taxon>
        <taxon>Anaerolineae</taxon>
        <taxon>Anaerolineales</taxon>
        <taxon>Anaerolineales incertae sedis</taxon>
        <taxon>Candidatus Desulfolinea</taxon>
    </lineage>
</organism>
<evidence type="ECO:0000313" key="3">
    <source>
        <dbReference type="Proteomes" id="UP000614469"/>
    </source>
</evidence>
<evidence type="ECO:0000313" key="2">
    <source>
        <dbReference type="EMBL" id="MBC8335202.1"/>
    </source>
</evidence>
<reference evidence="2 3" key="1">
    <citation type="submission" date="2020-08" db="EMBL/GenBank/DDBJ databases">
        <title>Bridging the membrane lipid divide: bacteria of the FCB group superphylum have the potential to synthesize archaeal ether lipids.</title>
        <authorList>
            <person name="Villanueva L."/>
            <person name="Von Meijenfeldt F.A.B."/>
            <person name="Westbye A.B."/>
            <person name="Yadav S."/>
            <person name="Hopmans E.C."/>
            <person name="Dutilh B.E."/>
            <person name="Sinninghe Damste J.S."/>
        </authorList>
    </citation>
    <scope>NUCLEOTIDE SEQUENCE [LARGE SCALE GENOMIC DNA]</scope>
    <source>
        <strain evidence="2">NIOZ-UU36</strain>
    </source>
</reference>
<sequence length="575" mass="64807">MKANLVLKNASVYTVDKDRRWAQAVAIADAKIIFVGTDSDVETYIDPDTEVIDLAGKMVLPAFVDSHMHPALSAHLYQYQLALFDVNGKDQIQAYLNAVCEFAELNPDSPWIIGGGYLRSAFDEIGPRKEWLDEVDAERPIAITSRDGHSMWVNSKALDLAKITKDTLQPEEGVIKHDPKTGEPSGLLQEPGAMNLINRIMPKPPKEEIVKSLIWLQNWLNAKGITTTHEAMLGIDESHLYQAYEELAQAGKMTVRYRASWTISPEGDAKSQIDQAKILAKKFSHPHFKAESFKFFADHVIEEETGYLLEPYAHRDDHWDGIKVWDDDILRKAFTQIDSEGYQIHVHVIGDAAAQYSLDALQAMVATNGERDSRHSFAHLQLAQPEDIRRMGELGLSVHTSPYWMNLDDYFWKLNLPYLGHERAFYHQYPLASLFEAGVNVTIASDFWVSEPKPLTAIYGGMTRQVSQHEFDSSYGSESSYRRVSDPNAELEEGDLGVLPPLEERVSLEKMIVASTLNGAYANFLEKEIGSIEVGKLADLVVLEQNLFQIDIEEIPATRILMTFFEGQQVYSAEK</sequence>
<dbReference type="AlphaFoldDB" id="A0A8J6TJ72"/>
<feature type="domain" description="Amidohydrolase 3" evidence="1">
    <location>
        <begin position="50"/>
        <end position="571"/>
    </location>
</feature>
<dbReference type="GO" id="GO:0016810">
    <property type="term" value="F:hydrolase activity, acting on carbon-nitrogen (but not peptide) bonds"/>
    <property type="evidence" value="ECO:0007669"/>
    <property type="project" value="InterPro"/>
</dbReference>
<dbReference type="Gene3D" id="3.20.20.140">
    <property type="entry name" value="Metal-dependent hydrolases"/>
    <property type="match status" value="1"/>
</dbReference>
<dbReference type="SUPFAM" id="SSF51338">
    <property type="entry name" value="Composite domain of metallo-dependent hydrolases"/>
    <property type="match status" value="1"/>
</dbReference>
<comment type="caution">
    <text evidence="2">The sequence shown here is derived from an EMBL/GenBank/DDBJ whole genome shotgun (WGS) entry which is preliminary data.</text>
</comment>
<dbReference type="PANTHER" id="PTHR22642:SF2">
    <property type="entry name" value="PROTEIN LONG AFTER FAR-RED 3"/>
    <property type="match status" value="1"/>
</dbReference>
<dbReference type="InterPro" id="IPR032466">
    <property type="entry name" value="Metal_Hydrolase"/>
</dbReference>
<dbReference type="CDD" id="cd01300">
    <property type="entry name" value="YtcJ_like"/>
    <property type="match status" value="1"/>
</dbReference>
<dbReference type="PANTHER" id="PTHR22642">
    <property type="entry name" value="IMIDAZOLONEPROPIONASE"/>
    <property type="match status" value="1"/>
</dbReference>
<dbReference type="SUPFAM" id="SSF51556">
    <property type="entry name" value="Metallo-dependent hydrolases"/>
    <property type="match status" value="1"/>
</dbReference>
<dbReference type="Gene3D" id="2.30.40.10">
    <property type="entry name" value="Urease, subunit C, domain 1"/>
    <property type="match status" value="1"/>
</dbReference>
<dbReference type="Proteomes" id="UP000614469">
    <property type="component" value="Unassembled WGS sequence"/>
</dbReference>
<accession>A0A8J6TJ72</accession>
<dbReference type="EMBL" id="JACNJN010000094">
    <property type="protein sequence ID" value="MBC8335202.1"/>
    <property type="molecule type" value="Genomic_DNA"/>
</dbReference>
<evidence type="ECO:0000259" key="1">
    <source>
        <dbReference type="Pfam" id="PF07969"/>
    </source>
</evidence>
<dbReference type="Gene3D" id="3.10.310.70">
    <property type="match status" value="1"/>
</dbReference>
<dbReference type="InterPro" id="IPR033932">
    <property type="entry name" value="YtcJ-like"/>
</dbReference>
<dbReference type="InterPro" id="IPR011059">
    <property type="entry name" value="Metal-dep_hydrolase_composite"/>
</dbReference>
<dbReference type="InterPro" id="IPR013108">
    <property type="entry name" value="Amidohydro_3"/>
</dbReference>
<name>A0A8J6TJ72_9CHLR</name>